<dbReference type="GO" id="GO:0016231">
    <property type="term" value="F:beta-N-acetylglucosaminidase activity"/>
    <property type="evidence" value="ECO:0007669"/>
    <property type="project" value="TreeGrafter"/>
</dbReference>
<sequence>MAGTGIDDHCQTEQFLGVQSSYGSRPKDEFSSRSIVQQGIGRTMQALFKQNFVPWKLVARNQLSKIEPNGYNRQNYVRSLTITQTGTDSPTSFKPLDGQTDESYNLTISTEGAAKITAKSAFGVLHALETFSQLFYQHSSGSGVYTSLAPITISDAPKFPHRGLNMDVSRNWYPVEDILRTIDAISWNKFNRLHLHMTDAQSWPMDIPALPELSKKGAYQTGLSYTPSDVKRIQTYAIQRGVEVFVEFDMPGHTTSIGLAYPELITAFDAQPWDTYCAEPPCGSLKLNEPAVYTFLDKLFGDVLPRLAPYSSYFHTGGDEVNVNAYLLDPTVKSKDKAVIGPLIQKLVDFNHKKVRAAGMTPIVWEEMLLDWNLTLGPDVLVQAWQSDENVAAVTGKGHKALAGNYNYWYLDCGKGQWLNFDNGPSFQKFYPFADYCSPTKNWRLVYAYDPLGGVPKNETHLVQGGEVHIWSEQTDPVNLDDMVWPRASAAGEVLWSGRQDASGKNRSQITASPRLAEMRERMVARGVKSGPVQMVASHGNLILGASIHQDTRHLKLRGGTKFLRLIRSILERWSPKALALSLVGLIAILSSVPWLIDKVKIRRLGGHGFKVKTWLPFAGAKNYTCEVKPVGRRLIFTAEPKNIKAILATQSTSYGKGKPFHLDQWQDMRQLIKPQFIKNRVSDLTVFEEHLLDISDLLFRYTLDAATHFLLGSSAGSLESPTTAFAEALGTVQKWQNIMAQAGLVTLDQIVLRKKFNASLKVLTEFSDEGYTFLHALASFTRDHEVLRDQLVSVLLVDRDTTAATLSWTFDEISRAPEVVKKLRKEIIENTILPRGGGKDGMSPISVLKDTPISYSVVILQRRLDLTPDVLRFSPERWETWRPKPWQYIPFNGEMGYTLVRLLQRFERVESHMDEIDGGNPCLKSEIVLQPGEGVHVTFSEPEKASNRILDHLIKSLSEVRVLLAANERIVVRKGPCFVIYAR</sequence>
<dbReference type="PRINTS" id="PR00738">
    <property type="entry name" value="GLHYDRLASE20"/>
</dbReference>
<dbReference type="Gene3D" id="3.30.379.10">
    <property type="entry name" value="Chitobiase/beta-hexosaminidase domain 2-like"/>
    <property type="match status" value="1"/>
</dbReference>
<evidence type="ECO:0000256" key="7">
    <source>
        <dbReference type="ARBA" id="ARBA00023295"/>
    </source>
</evidence>
<evidence type="ECO:0000313" key="12">
    <source>
        <dbReference type="Proteomes" id="UP000824998"/>
    </source>
</evidence>
<evidence type="ECO:0000256" key="8">
    <source>
        <dbReference type="PIRSR" id="PIRSR625705-1"/>
    </source>
</evidence>
<dbReference type="GO" id="GO:0016020">
    <property type="term" value="C:membrane"/>
    <property type="evidence" value="ECO:0007669"/>
    <property type="project" value="TreeGrafter"/>
</dbReference>
<accession>A0A9P8CB39</accession>
<evidence type="ECO:0000256" key="3">
    <source>
        <dbReference type="ARBA" id="ARBA00012663"/>
    </source>
</evidence>
<evidence type="ECO:0000256" key="4">
    <source>
        <dbReference type="ARBA" id="ARBA00022729"/>
    </source>
</evidence>
<dbReference type="EMBL" id="MU251365">
    <property type="protein sequence ID" value="KAG9238801.1"/>
    <property type="molecule type" value="Genomic_DNA"/>
</dbReference>
<name>A0A9P8CB39_9HELO</name>
<dbReference type="SUPFAM" id="SSF55545">
    <property type="entry name" value="beta-N-acetylhexosaminidase-like domain"/>
    <property type="match status" value="1"/>
</dbReference>
<dbReference type="GO" id="GO:0020037">
    <property type="term" value="F:heme binding"/>
    <property type="evidence" value="ECO:0007669"/>
    <property type="project" value="InterPro"/>
</dbReference>
<dbReference type="InterPro" id="IPR029018">
    <property type="entry name" value="Hex-like_dom2"/>
</dbReference>
<feature type="active site" description="Proton donor" evidence="8">
    <location>
        <position position="320"/>
    </location>
</feature>
<dbReference type="GO" id="GO:0030203">
    <property type="term" value="P:glycosaminoglycan metabolic process"/>
    <property type="evidence" value="ECO:0007669"/>
    <property type="project" value="TreeGrafter"/>
</dbReference>
<dbReference type="Pfam" id="PF00728">
    <property type="entry name" value="Glyco_hydro_20"/>
    <property type="match status" value="1"/>
</dbReference>
<dbReference type="SUPFAM" id="SSF48264">
    <property type="entry name" value="Cytochrome P450"/>
    <property type="match status" value="1"/>
</dbReference>
<dbReference type="FunFam" id="3.20.20.80:FF:000063">
    <property type="entry name" value="Beta-hexosaminidase"/>
    <property type="match status" value="1"/>
</dbReference>
<dbReference type="Gene3D" id="3.20.20.80">
    <property type="entry name" value="Glycosidases"/>
    <property type="match status" value="1"/>
</dbReference>
<gene>
    <name evidence="11" type="ORF">BJ875DRAFT_501797</name>
</gene>
<dbReference type="InterPro" id="IPR025705">
    <property type="entry name" value="Beta_hexosaminidase_sua/sub"/>
</dbReference>
<dbReference type="InterPro" id="IPR015883">
    <property type="entry name" value="Glyco_hydro_20_cat"/>
</dbReference>
<organism evidence="11 12">
    <name type="scientific">Amylocarpus encephaloides</name>
    <dbReference type="NCBI Taxonomy" id="45428"/>
    <lineage>
        <taxon>Eukaryota</taxon>
        <taxon>Fungi</taxon>
        <taxon>Dikarya</taxon>
        <taxon>Ascomycota</taxon>
        <taxon>Pezizomycotina</taxon>
        <taxon>Leotiomycetes</taxon>
        <taxon>Helotiales</taxon>
        <taxon>Helotiales incertae sedis</taxon>
        <taxon>Amylocarpus</taxon>
    </lineage>
</organism>
<keyword evidence="4" id="KW-0732">Signal</keyword>
<protein>
    <recommendedName>
        <fullName evidence="3">beta-N-acetylhexosaminidase</fullName>
        <ecNumber evidence="3">3.2.1.52</ecNumber>
    </recommendedName>
</protein>
<evidence type="ECO:0000256" key="6">
    <source>
        <dbReference type="ARBA" id="ARBA00023180"/>
    </source>
</evidence>
<evidence type="ECO:0000313" key="11">
    <source>
        <dbReference type="EMBL" id="KAG9238801.1"/>
    </source>
</evidence>
<evidence type="ECO:0000256" key="5">
    <source>
        <dbReference type="ARBA" id="ARBA00022801"/>
    </source>
</evidence>
<evidence type="ECO:0000256" key="2">
    <source>
        <dbReference type="ARBA" id="ARBA00006285"/>
    </source>
</evidence>
<reference evidence="11" key="1">
    <citation type="journal article" date="2021" name="IMA Fungus">
        <title>Genomic characterization of three marine fungi, including Emericellopsis atlantica sp. nov. with signatures of a generalist lifestyle and marine biomass degradation.</title>
        <authorList>
            <person name="Hagestad O.C."/>
            <person name="Hou L."/>
            <person name="Andersen J.H."/>
            <person name="Hansen E.H."/>
            <person name="Altermark B."/>
            <person name="Li C."/>
            <person name="Kuhnert E."/>
            <person name="Cox R.J."/>
            <person name="Crous P.W."/>
            <person name="Spatafora J.W."/>
            <person name="Lail K."/>
            <person name="Amirebrahimi M."/>
            <person name="Lipzen A."/>
            <person name="Pangilinan J."/>
            <person name="Andreopoulos W."/>
            <person name="Hayes R.D."/>
            <person name="Ng V."/>
            <person name="Grigoriev I.V."/>
            <person name="Jackson S.A."/>
            <person name="Sutton T.D.S."/>
            <person name="Dobson A.D.W."/>
            <person name="Rama T."/>
        </authorList>
    </citation>
    <scope>NUCLEOTIDE SEQUENCE</scope>
    <source>
        <strain evidence="11">TRa018bII</strain>
    </source>
</reference>
<dbReference type="PANTHER" id="PTHR22600:SF58">
    <property type="entry name" value="BETA-HEXOSAMINIDASE"/>
    <property type="match status" value="1"/>
</dbReference>
<keyword evidence="5" id="KW-0378">Hydrolase</keyword>
<dbReference type="EC" id="3.2.1.52" evidence="3"/>
<dbReference type="GO" id="GO:0005506">
    <property type="term" value="F:iron ion binding"/>
    <property type="evidence" value="ECO:0007669"/>
    <property type="project" value="InterPro"/>
</dbReference>
<feature type="domain" description="Beta-hexosaminidase eukaryotic type N-terminal" evidence="10">
    <location>
        <begin position="27"/>
        <end position="134"/>
    </location>
</feature>
<dbReference type="AlphaFoldDB" id="A0A9P8CB39"/>
<keyword evidence="12" id="KW-1185">Reference proteome</keyword>
<dbReference type="Proteomes" id="UP000824998">
    <property type="component" value="Unassembled WGS sequence"/>
</dbReference>
<dbReference type="GO" id="GO:0016705">
    <property type="term" value="F:oxidoreductase activity, acting on paired donors, with incorporation or reduction of molecular oxygen"/>
    <property type="evidence" value="ECO:0007669"/>
    <property type="project" value="InterPro"/>
</dbReference>
<dbReference type="GO" id="GO:0004497">
    <property type="term" value="F:monooxygenase activity"/>
    <property type="evidence" value="ECO:0007669"/>
    <property type="project" value="InterPro"/>
</dbReference>
<dbReference type="GO" id="GO:0005975">
    <property type="term" value="P:carbohydrate metabolic process"/>
    <property type="evidence" value="ECO:0007669"/>
    <property type="project" value="InterPro"/>
</dbReference>
<dbReference type="Pfam" id="PF14845">
    <property type="entry name" value="Glycohydro_20b2"/>
    <property type="match status" value="1"/>
</dbReference>
<dbReference type="PANTHER" id="PTHR22600">
    <property type="entry name" value="BETA-HEXOSAMINIDASE"/>
    <property type="match status" value="1"/>
</dbReference>
<keyword evidence="7" id="KW-0326">Glycosidase</keyword>
<evidence type="ECO:0000259" key="9">
    <source>
        <dbReference type="Pfam" id="PF00728"/>
    </source>
</evidence>
<feature type="domain" description="Glycoside hydrolase family 20 catalytic" evidence="9">
    <location>
        <begin position="159"/>
        <end position="498"/>
    </location>
</feature>
<dbReference type="SUPFAM" id="SSF51445">
    <property type="entry name" value="(Trans)glycosidases"/>
    <property type="match status" value="1"/>
</dbReference>
<evidence type="ECO:0000259" key="10">
    <source>
        <dbReference type="Pfam" id="PF14845"/>
    </source>
</evidence>
<evidence type="ECO:0000256" key="1">
    <source>
        <dbReference type="ARBA" id="ARBA00001231"/>
    </source>
</evidence>
<keyword evidence="6" id="KW-0325">Glycoprotein</keyword>
<comment type="caution">
    <text evidence="11">The sequence shown here is derived from an EMBL/GenBank/DDBJ whole genome shotgun (WGS) entry which is preliminary data.</text>
</comment>
<dbReference type="InterPro" id="IPR036396">
    <property type="entry name" value="Cyt_P450_sf"/>
</dbReference>
<dbReference type="InterPro" id="IPR017853">
    <property type="entry name" value="GH"/>
</dbReference>
<dbReference type="InterPro" id="IPR029019">
    <property type="entry name" value="HEX_eukaryotic_N"/>
</dbReference>
<dbReference type="Gene3D" id="1.10.630.10">
    <property type="entry name" value="Cytochrome P450"/>
    <property type="match status" value="2"/>
</dbReference>
<proteinExistence type="inferred from homology"/>
<comment type="catalytic activity">
    <reaction evidence="1">
        <text>Hydrolysis of terminal non-reducing N-acetyl-D-hexosamine residues in N-acetyl-beta-D-hexosaminides.</text>
        <dbReference type="EC" id="3.2.1.52"/>
    </reaction>
</comment>
<dbReference type="CDD" id="cd06562">
    <property type="entry name" value="GH20_HexA_HexB-like"/>
    <property type="match status" value="1"/>
</dbReference>
<comment type="similarity">
    <text evidence="2">Belongs to the glycosyl hydrolase 20 family.</text>
</comment>
<dbReference type="OrthoDB" id="1470350at2759"/>